<dbReference type="CDD" id="cd01960">
    <property type="entry name" value="nsLTP1"/>
    <property type="match status" value="1"/>
</dbReference>
<protein>
    <recommendedName>
        <fullName evidence="3">Non-specific lipid-transfer protein</fullName>
    </recommendedName>
</protein>
<dbReference type="GO" id="GO:0006869">
    <property type="term" value="P:lipid transport"/>
    <property type="evidence" value="ECO:0007669"/>
    <property type="project" value="InterPro"/>
</dbReference>
<comment type="similarity">
    <text evidence="1 3">Belongs to the plant LTP family.</text>
</comment>
<sequence>MAGISIALKLAYVVVMCLLVAASLTQAAIPCGEVDSGLEPCINYLKSGDDLTDSCCDAVTQLYSAAKTTPDRQAACQCLKNAYDSIPGINPSIGAGLPGECGVNLPYKITPNIDCSTVSM</sequence>
<dbReference type="SMART" id="SM00499">
    <property type="entry name" value="AAI"/>
    <property type="match status" value="1"/>
</dbReference>
<gene>
    <name evidence="6" type="ORF">CFOL_v3_20650</name>
</gene>
<proteinExistence type="inferred from homology"/>
<evidence type="ECO:0000313" key="6">
    <source>
        <dbReference type="EMBL" id="GAV77178.1"/>
    </source>
</evidence>
<name>A0A1Q3CAP3_CEPFO</name>
<keyword evidence="4" id="KW-0732">Signal</keyword>
<evidence type="ECO:0000256" key="1">
    <source>
        <dbReference type="ARBA" id="ARBA00009748"/>
    </source>
</evidence>
<feature type="domain" description="Bifunctional inhibitor/plant lipid transfer protein/seed storage helical" evidence="5">
    <location>
        <begin position="31"/>
        <end position="115"/>
    </location>
</feature>
<keyword evidence="2" id="KW-1015">Disulfide bond</keyword>
<feature type="signal peptide" evidence="4">
    <location>
        <begin position="1"/>
        <end position="27"/>
    </location>
</feature>
<dbReference type="Pfam" id="PF00234">
    <property type="entry name" value="Tryp_alpha_amyl"/>
    <property type="match status" value="1"/>
</dbReference>
<keyword evidence="3" id="KW-0813">Transport</keyword>
<dbReference type="InterPro" id="IPR036312">
    <property type="entry name" value="Bifun_inhib/LTP/seed_sf"/>
</dbReference>
<dbReference type="PANTHER" id="PTHR33076">
    <property type="entry name" value="NON-SPECIFIC LIPID-TRANSFER PROTEIN 2-RELATED"/>
    <property type="match status" value="1"/>
</dbReference>
<dbReference type="GO" id="GO:0008289">
    <property type="term" value="F:lipid binding"/>
    <property type="evidence" value="ECO:0007669"/>
    <property type="project" value="UniProtKB-KW"/>
</dbReference>
<dbReference type="PROSITE" id="PS00597">
    <property type="entry name" value="PLANT_LTP"/>
    <property type="match status" value="1"/>
</dbReference>
<dbReference type="InterPro" id="IPR000528">
    <property type="entry name" value="Plant_nsLTP"/>
</dbReference>
<evidence type="ECO:0000259" key="5">
    <source>
        <dbReference type="SMART" id="SM00499"/>
    </source>
</evidence>
<dbReference type="PRINTS" id="PR00382">
    <property type="entry name" value="LIPIDTRNSFER"/>
</dbReference>
<evidence type="ECO:0000313" key="7">
    <source>
        <dbReference type="Proteomes" id="UP000187406"/>
    </source>
</evidence>
<comment type="function">
    <text evidence="3">Plant non-specific lipid-transfer proteins transfer phospholipids as well as galactolipids across membranes. May play a role in wax or cutin deposition in the cell walls of expanding epidermal cells and certain secretory tissues.</text>
</comment>
<accession>A0A1Q3CAP3</accession>
<evidence type="ECO:0000256" key="2">
    <source>
        <dbReference type="ARBA" id="ARBA00023157"/>
    </source>
</evidence>
<evidence type="ECO:0000256" key="3">
    <source>
        <dbReference type="RuleBase" id="RU000628"/>
    </source>
</evidence>
<dbReference type="InterPro" id="IPR016140">
    <property type="entry name" value="Bifunc_inhib/LTP/seed_store"/>
</dbReference>
<feature type="chain" id="PRO_5012523995" description="Non-specific lipid-transfer protein" evidence="4">
    <location>
        <begin position="28"/>
        <end position="120"/>
    </location>
</feature>
<dbReference type="InParanoid" id="A0A1Q3CAP3"/>
<dbReference type="OrthoDB" id="1890443at2759"/>
<evidence type="ECO:0000256" key="4">
    <source>
        <dbReference type="SAM" id="SignalP"/>
    </source>
</evidence>
<dbReference type="SUPFAM" id="SSF47699">
    <property type="entry name" value="Bifunctional inhibitor/lipid-transfer protein/seed storage 2S albumin"/>
    <property type="match status" value="1"/>
</dbReference>
<dbReference type="Gene3D" id="1.10.110.10">
    <property type="entry name" value="Plant lipid-transfer and hydrophobic proteins"/>
    <property type="match status" value="1"/>
</dbReference>
<dbReference type="AlphaFoldDB" id="A0A1Q3CAP3"/>
<keyword evidence="3" id="KW-0446">Lipid-binding</keyword>
<comment type="caution">
    <text evidence="6">The sequence shown here is derived from an EMBL/GenBank/DDBJ whole genome shotgun (WGS) entry which is preliminary data.</text>
</comment>
<reference evidence="7" key="1">
    <citation type="submission" date="2016-04" db="EMBL/GenBank/DDBJ databases">
        <title>Cephalotus genome sequencing.</title>
        <authorList>
            <person name="Fukushima K."/>
            <person name="Hasebe M."/>
            <person name="Fang X."/>
        </authorList>
    </citation>
    <scope>NUCLEOTIDE SEQUENCE [LARGE SCALE GENOMIC DNA]</scope>
    <source>
        <strain evidence="7">cv. St1</strain>
    </source>
</reference>
<keyword evidence="7" id="KW-1185">Reference proteome</keyword>
<dbReference type="FunCoup" id="A0A1Q3CAP3">
    <property type="interactions" value="1304"/>
</dbReference>
<dbReference type="STRING" id="3775.A0A1Q3CAP3"/>
<dbReference type="EMBL" id="BDDD01001585">
    <property type="protein sequence ID" value="GAV77178.1"/>
    <property type="molecule type" value="Genomic_DNA"/>
</dbReference>
<dbReference type="Proteomes" id="UP000187406">
    <property type="component" value="Unassembled WGS sequence"/>
</dbReference>
<organism evidence="6 7">
    <name type="scientific">Cephalotus follicularis</name>
    <name type="common">Albany pitcher plant</name>
    <dbReference type="NCBI Taxonomy" id="3775"/>
    <lineage>
        <taxon>Eukaryota</taxon>
        <taxon>Viridiplantae</taxon>
        <taxon>Streptophyta</taxon>
        <taxon>Embryophyta</taxon>
        <taxon>Tracheophyta</taxon>
        <taxon>Spermatophyta</taxon>
        <taxon>Magnoliopsida</taxon>
        <taxon>eudicotyledons</taxon>
        <taxon>Gunneridae</taxon>
        <taxon>Pentapetalae</taxon>
        <taxon>rosids</taxon>
        <taxon>fabids</taxon>
        <taxon>Oxalidales</taxon>
        <taxon>Cephalotaceae</taxon>
        <taxon>Cephalotus</taxon>
    </lineage>
</organism>